<feature type="chain" id="PRO_5041694437" description="Hydrophobin" evidence="1">
    <location>
        <begin position="19"/>
        <end position="382"/>
    </location>
</feature>
<protein>
    <recommendedName>
        <fullName evidence="3">Hydrophobin</fullName>
    </recommendedName>
</protein>
<feature type="signal peptide" evidence="1">
    <location>
        <begin position="1"/>
        <end position="18"/>
    </location>
</feature>
<name>A0AA97P8Q8_PYRO3</name>
<keyword evidence="1" id="KW-0732">Signal</keyword>
<dbReference type="AlphaFoldDB" id="A0AA97P8Q8"/>
<reference evidence="2" key="1">
    <citation type="journal article" date="2012" name="PLoS Genet.">
        <title>Comparative analysis of the genomes of two field isolates of the rice blast fungus Magnaporthe oryzae.</title>
        <authorList>
            <person name="Xue M."/>
            <person name="Yang J."/>
            <person name="Li Z."/>
            <person name="Hu S."/>
            <person name="Yao N."/>
            <person name="Dean R.A."/>
            <person name="Zhao W."/>
            <person name="Shen M."/>
            <person name="Zhang H."/>
            <person name="Li C."/>
            <person name="Liu L."/>
            <person name="Cao L."/>
            <person name="Xu X."/>
            <person name="Xing Y."/>
            <person name="Hsiang T."/>
            <person name="Zhang Z."/>
            <person name="Xu J.R."/>
            <person name="Peng Y.L."/>
        </authorList>
    </citation>
    <scope>NUCLEOTIDE SEQUENCE</scope>
    <source>
        <strain evidence="2">Y34</strain>
    </source>
</reference>
<evidence type="ECO:0000313" key="2">
    <source>
        <dbReference type="EMBL" id="ELQ43722.1"/>
    </source>
</evidence>
<dbReference type="EMBL" id="JH793220">
    <property type="protein sequence ID" value="ELQ43722.1"/>
    <property type="molecule type" value="Genomic_DNA"/>
</dbReference>
<evidence type="ECO:0008006" key="3">
    <source>
        <dbReference type="Google" id="ProtNLM"/>
    </source>
</evidence>
<proteinExistence type="predicted"/>
<accession>A0AA97P8Q8</accession>
<sequence>MQLSKILAILAIAISANAEAGNINTNNAIVARSSVGSTSTACSPCSCSCDNCGGSYDSDSGDSVNNYRRPLKGYRGARGARHLNTKISDITFRNAPNVHKPNAGFHKTDRGAPIPAACCFGRRTGLEGAPDRRGLGLALHVAVDACVPPGLARVPGHVDHGLLLKDVALSVAFARHGLEGSHQVPGKTQDIGDALAMWQLLPGLSAGVASQVLPLPSSLILSKVSAKGRGYPSSTAPFLVAILIWILSRKTGPLLTEDWFFFIFTTIVAFTAQAVDLCGYAISRTCSRPGLFMGCCNNLKKNQCCNFAMAGLGTFSLAAKSLPTNSWFTYTPRLAETGHESALGGKITQADEEPGVDGQDCVDAKLVDPGIDEEFDYLVKGP</sequence>
<gene>
    <name evidence="2" type="ORF">OOU_Y34scaffold00138g1</name>
</gene>
<organism evidence="2">
    <name type="scientific">Pyricularia oryzae (strain Y34)</name>
    <name type="common">Rice blast fungus</name>
    <name type="synonym">Magnaporthe oryzae</name>
    <dbReference type="NCBI Taxonomy" id="1143189"/>
    <lineage>
        <taxon>Eukaryota</taxon>
        <taxon>Fungi</taxon>
        <taxon>Dikarya</taxon>
        <taxon>Ascomycota</taxon>
        <taxon>Pezizomycotina</taxon>
        <taxon>Sordariomycetes</taxon>
        <taxon>Sordariomycetidae</taxon>
        <taxon>Magnaporthales</taxon>
        <taxon>Pyriculariaceae</taxon>
        <taxon>Pyricularia</taxon>
    </lineage>
</organism>
<dbReference type="Proteomes" id="UP000011086">
    <property type="component" value="Unassembled WGS sequence"/>
</dbReference>
<evidence type="ECO:0000256" key="1">
    <source>
        <dbReference type="SAM" id="SignalP"/>
    </source>
</evidence>